<dbReference type="SUPFAM" id="SSF46894">
    <property type="entry name" value="C-terminal effector domain of the bipartite response regulators"/>
    <property type="match status" value="1"/>
</dbReference>
<protein>
    <submittedName>
        <fullName evidence="3">Response regulator transcription factor</fullName>
    </submittedName>
</protein>
<dbReference type="SMART" id="SM00421">
    <property type="entry name" value="HTH_LUXR"/>
    <property type="match status" value="1"/>
</dbReference>
<proteinExistence type="predicted"/>
<keyword evidence="4" id="KW-1185">Reference proteome</keyword>
<keyword evidence="1" id="KW-0238">DNA-binding</keyword>
<dbReference type="InterPro" id="IPR039420">
    <property type="entry name" value="WalR-like"/>
</dbReference>
<accession>A0ABP9Q6G1</accession>
<dbReference type="PROSITE" id="PS50043">
    <property type="entry name" value="HTH_LUXR_2"/>
    <property type="match status" value="1"/>
</dbReference>
<feature type="domain" description="HTH luxR-type" evidence="2">
    <location>
        <begin position="143"/>
        <end position="208"/>
    </location>
</feature>
<dbReference type="EMBL" id="BAABLD010000001">
    <property type="protein sequence ID" value="GAA5157171.1"/>
    <property type="molecule type" value="Genomic_DNA"/>
</dbReference>
<dbReference type="PANTHER" id="PTHR43214:SF38">
    <property type="entry name" value="NITRATE_NITRITE RESPONSE REGULATOR PROTEIN NARL"/>
    <property type="match status" value="1"/>
</dbReference>
<dbReference type="RefSeq" id="WP_345530761.1">
    <property type="nucleotide sequence ID" value="NZ_BAABLD010000001.1"/>
</dbReference>
<evidence type="ECO:0000313" key="4">
    <source>
        <dbReference type="Proteomes" id="UP001500547"/>
    </source>
</evidence>
<gene>
    <name evidence="3" type="ORF">GCM10025770_00010</name>
</gene>
<organism evidence="3 4">
    <name type="scientific">Viridibacterium curvum</name>
    <dbReference type="NCBI Taxonomy" id="1101404"/>
    <lineage>
        <taxon>Bacteria</taxon>
        <taxon>Pseudomonadati</taxon>
        <taxon>Pseudomonadota</taxon>
        <taxon>Betaproteobacteria</taxon>
        <taxon>Rhodocyclales</taxon>
        <taxon>Rhodocyclaceae</taxon>
        <taxon>Viridibacterium</taxon>
    </lineage>
</organism>
<dbReference type="Gene3D" id="3.40.50.2300">
    <property type="match status" value="1"/>
</dbReference>
<dbReference type="InterPro" id="IPR016032">
    <property type="entry name" value="Sig_transdc_resp-reg_C-effctor"/>
</dbReference>
<dbReference type="Proteomes" id="UP001500547">
    <property type="component" value="Unassembled WGS sequence"/>
</dbReference>
<evidence type="ECO:0000256" key="1">
    <source>
        <dbReference type="ARBA" id="ARBA00023125"/>
    </source>
</evidence>
<comment type="caution">
    <text evidence="3">The sequence shown here is derived from an EMBL/GenBank/DDBJ whole genome shotgun (WGS) entry which is preliminary data.</text>
</comment>
<sequence length="208" mass="23056">MRRLDLPALYLLTDDDTVARRMHNLDKRWQAHRLGSTGELGSLPTGSLVFVDTACAALPAWEDARWRSWCGHLSIIVASSEPHDTEGIRAMEAGAAGYCHTYANEATLLQVLDVVAAGELWVGRSLLTRLLRGVSENLPRRPDQSWRRSLTDREAEVAQLAANGESNLVIAEKLGITERTVKSHLTTVFEKLQLGDRLQLALRVHGVK</sequence>
<dbReference type="PRINTS" id="PR00038">
    <property type="entry name" value="HTHLUXR"/>
</dbReference>
<dbReference type="Pfam" id="PF00196">
    <property type="entry name" value="GerE"/>
    <property type="match status" value="1"/>
</dbReference>
<dbReference type="PANTHER" id="PTHR43214">
    <property type="entry name" value="TWO-COMPONENT RESPONSE REGULATOR"/>
    <property type="match status" value="1"/>
</dbReference>
<evidence type="ECO:0000313" key="3">
    <source>
        <dbReference type="EMBL" id="GAA5157171.1"/>
    </source>
</evidence>
<reference evidence="4" key="1">
    <citation type="journal article" date="2019" name="Int. J. Syst. Evol. Microbiol.">
        <title>The Global Catalogue of Microorganisms (GCM) 10K type strain sequencing project: providing services to taxonomists for standard genome sequencing and annotation.</title>
        <authorList>
            <consortium name="The Broad Institute Genomics Platform"/>
            <consortium name="The Broad Institute Genome Sequencing Center for Infectious Disease"/>
            <person name="Wu L."/>
            <person name="Ma J."/>
        </authorList>
    </citation>
    <scope>NUCLEOTIDE SEQUENCE [LARGE SCALE GENOMIC DNA]</scope>
    <source>
        <strain evidence="4">JCM 18715</strain>
    </source>
</reference>
<evidence type="ECO:0000259" key="2">
    <source>
        <dbReference type="PROSITE" id="PS50043"/>
    </source>
</evidence>
<dbReference type="CDD" id="cd06170">
    <property type="entry name" value="LuxR_C_like"/>
    <property type="match status" value="1"/>
</dbReference>
<dbReference type="InterPro" id="IPR000792">
    <property type="entry name" value="Tscrpt_reg_LuxR_C"/>
</dbReference>
<name>A0ABP9Q6G1_9RHOO</name>